<evidence type="ECO:0000313" key="1">
    <source>
        <dbReference type="EMBL" id="TKR82627.1"/>
    </source>
</evidence>
<comment type="caution">
    <text evidence="1">The sequence shown here is derived from an EMBL/GenBank/DDBJ whole genome shotgun (WGS) entry which is preliminary data.</text>
</comment>
<keyword evidence="2" id="KW-1185">Reference proteome</keyword>
<protein>
    <submittedName>
        <fullName evidence="1">Uncharacterized protein</fullName>
    </submittedName>
</protein>
<sequence length="105" mass="12463">MISSRPFLRVSRIRLYGSHAINPYPMQSESEWHPRIVTISSKYTKPVTSKHLQTVTYLESLEPDLAKVRLEVVRFIYRIQRNPEPCEFCLRIHVEGFKPRRPLHC</sequence>
<gene>
    <name evidence="1" type="ORF">L596_016318</name>
</gene>
<dbReference type="Proteomes" id="UP000298663">
    <property type="component" value="Unassembled WGS sequence"/>
</dbReference>
<proteinExistence type="predicted"/>
<dbReference type="EMBL" id="AZBU02000004">
    <property type="protein sequence ID" value="TKR82627.1"/>
    <property type="molecule type" value="Genomic_DNA"/>
</dbReference>
<organism evidence="1 2">
    <name type="scientific">Steinernema carpocapsae</name>
    <name type="common">Entomopathogenic nematode</name>
    <dbReference type="NCBI Taxonomy" id="34508"/>
    <lineage>
        <taxon>Eukaryota</taxon>
        <taxon>Metazoa</taxon>
        <taxon>Ecdysozoa</taxon>
        <taxon>Nematoda</taxon>
        <taxon>Chromadorea</taxon>
        <taxon>Rhabditida</taxon>
        <taxon>Tylenchina</taxon>
        <taxon>Panagrolaimomorpha</taxon>
        <taxon>Strongyloidoidea</taxon>
        <taxon>Steinernematidae</taxon>
        <taxon>Steinernema</taxon>
    </lineage>
</organism>
<accession>A0A4U5NHM4</accession>
<reference evidence="1 2" key="2">
    <citation type="journal article" date="2019" name="G3 (Bethesda)">
        <title>Hybrid Assembly of the Genome of the Entomopathogenic Nematode Steinernema carpocapsae Identifies the X-Chromosome.</title>
        <authorList>
            <person name="Serra L."/>
            <person name="Macchietto M."/>
            <person name="Macias-Munoz A."/>
            <person name="McGill C.J."/>
            <person name="Rodriguez I.M."/>
            <person name="Rodriguez B."/>
            <person name="Murad R."/>
            <person name="Mortazavi A."/>
        </authorList>
    </citation>
    <scope>NUCLEOTIDE SEQUENCE [LARGE SCALE GENOMIC DNA]</scope>
    <source>
        <strain evidence="1 2">ALL</strain>
    </source>
</reference>
<evidence type="ECO:0000313" key="2">
    <source>
        <dbReference type="Proteomes" id="UP000298663"/>
    </source>
</evidence>
<dbReference type="AlphaFoldDB" id="A0A4U5NHM4"/>
<reference evidence="1 2" key="1">
    <citation type="journal article" date="2015" name="Genome Biol.">
        <title>Comparative genomics of Steinernema reveals deeply conserved gene regulatory networks.</title>
        <authorList>
            <person name="Dillman A.R."/>
            <person name="Macchietto M."/>
            <person name="Porter C.F."/>
            <person name="Rogers A."/>
            <person name="Williams B."/>
            <person name="Antoshechkin I."/>
            <person name="Lee M.M."/>
            <person name="Goodwin Z."/>
            <person name="Lu X."/>
            <person name="Lewis E.E."/>
            <person name="Goodrich-Blair H."/>
            <person name="Stock S.P."/>
            <person name="Adams B.J."/>
            <person name="Sternberg P.W."/>
            <person name="Mortazavi A."/>
        </authorList>
    </citation>
    <scope>NUCLEOTIDE SEQUENCE [LARGE SCALE GENOMIC DNA]</scope>
    <source>
        <strain evidence="1 2">ALL</strain>
    </source>
</reference>
<name>A0A4U5NHM4_STECR</name>